<dbReference type="AlphaFoldDB" id="Q0RSZ7"/>
<evidence type="ECO:0000313" key="3">
    <source>
        <dbReference type="Proteomes" id="UP000000657"/>
    </source>
</evidence>
<keyword evidence="3" id="KW-1185">Reference proteome</keyword>
<proteinExistence type="predicted"/>
<reference evidence="2 3" key="1">
    <citation type="journal article" date="2007" name="Genome Res.">
        <title>Genome characteristics of facultatively symbiotic Frankia sp. strains reflect host range and host plant biogeography.</title>
        <authorList>
            <person name="Normand P."/>
            <person name="Lapierre P."/>
            <person name="Tisa L.S."/>
            <person name="Gogarten J.P."/>
            <person name="Alloisio N."/>
            <person name="Bagnarol E."/>
            <person name="Bassi C.A."/>
            <person name="Berry A.M."/>
            <person name="Bickhart D.M."/>
            <person name="Choisne N."/>
            <person name="Couloux A."/>
            <person name="Cournoyer B."/>
            <person name="Cruveiller S."/>
            <person name="Daubin V."/>
            <person name="Demange N."/>
            <person name="Francino M.P."/>
            <person name="Goltsman E."/>
            <person name="Huang Y."/>
            <person name="Kopp O.R."/>
            <person name="Labarre L."/>
            <person name="Lapidus A."/>
            <person name="Lavire C."/>
            <person name="Marechal J."/>
            <person name="Martinez M."/>
            <person name="Mastronunzio J.E."/>
            <person name="Mullin B.C."/>
            <person name="Niemann J."/>
            <person name="Pujic P."/>
            <person name="Rawnsley T."/>
            <person name="Rouy Z."/>
            <person name="Schenowitz C."/>
            <person name="Sellstedt A."/>
            <person name="Tavares F."/>
            <person name="Tomkins J.P."/>
            <person name="Vallenet D."/>
            <person name="Valverde C."/>
            <person name="Wall L.G."/>
            <person name="Wang Y."/>
            <person name="Medigue C."/>
            <person name="Benson D.R."/>
        </authorList>
    </citation>
    <scope>NUCLEOTIDE SEQUENCE [LARGE SCALE GENOMIC DNA]</scope>
    <source>
        <strain evidence="3">DSM 45986 / CECT 9034 / ACN14a</strain>
    </source>
</reference>
<accession>Q0RSZ7</accession>
<organism evidence="2 3">
    <name type="scientific">Frankia alni (strain DSM 45986 / CECT 9034 / ACN14a)</name>
    <dbReference type="NCBI Taxonomy" id="326424"/>
    <lineage>
        <taxon>Bacteria</taxon>
        <taxon>Bacillati</taxon>
        <taxon>Actinomycetota</taxon>
        <taxon>Actinomycetes</taxon>
        <taxon>Frankiales</taxon>
        <taxon>Frankiaceae</taxon>
        <taxon>Frankia</taxon>
    </lineage>
</organism>
<evidence type="ECO:0000256" key="1">
    <source>
        <dbReference type="SAM" id="MobiDB-lite"/>
    </source>
</evidence>
<gene>
    <name evidence="2" type="ordered locus">FRAAL0632</name>
</gene>
<feature type="region of interest" description="Disordered" evidence="1">
    <location>
        <begin position="1"/>
        <end position="44"/>
    </location>
</feature>
<name>Q0RSZ7_FRAAA</name>
<dbReference type="KEGG" id="fal:FRAAL0632"/>
<dbReference type="EMBL" id="CT573213">
    <property type="protein sequence ID" value="CAJ59306.1"/>
    <property type="molecule type" value="Genomic_DNA"/>
</dbReference>
<dbReference type="Proteomes" id="UP000000657">
    <property type="component" value="Chromosome"/>
</dbReference>
<evidence type="ECO:0000313" key="2">
    <source>
        <dbReference type="EMBL" id="CAJ59306.1"/>
    </source>
</evidence>
<protein>
    <submittedName>
        <fullName evidence="2">Uncharacterized protein</fullName>
    </submittedName>
</protein>
<dbReference type="HOGENOM" id="CLU_2879292_0_0_11"/>
<sequence length="63" mass="6502">MPGGEGDGRPPVAAPGRRGSKGLAPPDFLEEARAPGDLESTGHGARAAVYGAEHREHEIRPSC</sequence>